<comment type="cofactor">
    <cofactor evidence="7">
        <name>Zn(2+)</name>
        <dbReference type="ChEBI" id="CHEBI:29105"/>
    </cofactor>
    <text evidence="7">Binds 1 zinc ion per subunit.</text>
</comment>
<feature type="binding site" evidence="7">
    <location>
        <position position="129"/>
    </location>
    <ligand>
        <name>Zn(2+)</name>
        <dbReference type="ChEBI" id="CHEBI:29105"/>
    </ligand>
</feature>
<keyword evidence="7" id="KW-0479">Metal-binding</keyword>
<dbReference type="EMBL" id="JADIMM010000001">
    <property type="protein sequence ID" value="MBO8456612.1"/>
    <property type="molecule type" value="Genomic_DNA"/>
</dbReference>
<dbReference type="Gene3D" id="3.30.1490.190">
    <property type="match status" value="1"/>
</dbReference>
<dbReference type="GO" id="GO:1900376">
    <property type="term" value="P:regulation of secondary metabolite biosynthetic process"/>
    <property type="evidence" value="ECO:0007669"/>
    <property type="project" value="TreeGrafter"/>
</dbReference>
<keyword evidence="2" id="KW-0678">Repressor</keyword>
<dbReference type="GO" id="GO:0003700">
    <property type="term" value="F:DNA-binding transcription factor activity"/>
    <property type="evidence" value="ECO:0007669"/>
    <property type="project" value="InterPro"/>
</dbReference>
<accession>A0A9D9HML4</accession>
<dbReference type="Pfam" id="PF01475">
    <property type="entry name" value="FUR"/>
    <property type="match status" value="1"/>
</dbReference>
<organism evidence="8 9">
    <name type="scientific">Candidatus Gallitreponema excrementavium</name>
    <dbReference type="NCBI Taxonomy" id="2840840"/>
    <lineage>
        <taxon>Bacteria</taxon>
        <taxon>Pseudomonadati</taxon>
        <taxon>Spirochaetota</taxon>
        <taxon>Spirochaetia</taxon>
        <taxon>Spirochaetales</taxon>
        <taxon>Candidatus Gallitreponema</taxon>
    </lineage>
</organism>
<protein>
    <submittedName>
        <fullName evidence="8">Transcriptional repressor</fullName>
    </submittedName>
</protein>
<keyword evidence="6" id="KW-0804">Transcription</keyword>
<evidence type="ECO:0000256" key="6">
    <source>
        <dbReference type="ARBA" id="ARBA00023163"/>
    </source>
</evidence>
<dbReference type="Gene3D" id="1.10.10.10">
    <property type="entry name" value="Winged helix-like DNA-binding domain superfamily/Winged helix DNA-binding domain"/>
    <property type="match status" value="1"/>
</dbReference>
<evidence type="ECO:0000256" key="7">
    <source>
        <dbReference type="PIRSR" id="PIRSR602481-1"/>
    </source>
</evidence>
<reference evidence="8" key="2">
    <citation type="journal article" date="2021" name="PeerJ">
        <title>Extensive microbial diversity within the chicken gut microbiome revealed by metagenomics and culture.</title>
        <authorList>
            <person name="Gilroy R."/>
            <person name="Ravi A."/>
            <person name="Getino M."/>
            <person name="Pursley I."/>
            <person name="Horton D.L."/>
            <person name="Alikhan N.F."/>
            <person name="Baker D."/>
            <person name="Gharbi K."/>
            <person name="Hall N."/>
            <person name="Watson M."/>
            <person name="Adriaenssens E.M."/>
            <person name="Foster-Nyarko E."/>
            <person name="Jarju S."/>
            <person name="Secka A."/>
            <person name="Antonio M."/>
            <person name="Oren A."/>
            <person name="Chaudhuri R.R."/>
            <person name="La Ragione R."/>
            <person name="Hildebrand F."/>
            <person name="Pallen M.J."/>
        </authorList>
    </citation>
    <scope>NUCLEOTIDE SEQUENCE</scope>
    <source>
        <strain evidence="8">10532</strain>
    </source>
</reference>
<dbReference type="GO" id="GO:0000976">
    <property type="term" value="F:transcription cis-regulatory region binding"/>
    <property type="evidence" value="ECO:0007669"/>
    <property type="project" value="TreeGrafter"/>
</dbReference>
<comment type="similarity">
    <text evidence="1">Belongs to the Fur family.</text>
</comment>
<evidence type="ECO:0000256" key="4">
    <source>
        <dbReference type="ARBA" id="ARBA00023015"/>
    </source>
</evidence>
<feature type="binding site" evidence="7">
    <location>
        <position position="89"/>
    </location>
    <ligand>
        <name>Zn(2+)</name>
        <dbReference type="ChEBI" id="CHEBI:29105"/>
    </ligand>
</feature>
<feature type="binding site" evidence="7">
    <location>
        <position position="132"/>
    </location>
    <ligand>
        <name>Zn(2+)</name>
        <dbReference type="ChEBI" id="CHEBI:29105"/>
    </ligand>
</feature>
<evidence type="ECO:0000313" key="8">
    <source>
        <dbReference type="EMBL" id="MBO8456612.1"/>
    </source>
</evidence>
<gene>
    <name evidence="8" type="ORF">IAA81_00095</name>
</gene>
<dbReference type="PANTHER" id="PTHR33202:SF7">
    <property type="entry name" value="FERRIC UPTAKE REGULATION PROTEIN"/>
    <property type="match status" value="1"/>
</dbReference>
<dbReference type="InterPro" id="IPR036390">
    <property type="entry name" value="WH_DNA-bd_sf"/>
</dbReference>
<feature type="binding site" evidence="7">
    <location>
        <position position="92"/>
    </location>
    <ligand>
        <name>Zn(2+)</name>
        <dbReference type="ChEBI" id="CHEBI:29105"/>
    </ligand>
</feature>
<dbReference type="SUPFAM" id="SSF46785">
    <property type="entry name" value="Winged helix' DNA-binding domain"/>
    <property type="match status" value="1"/>
</dbReference>
<sequence>MNSDYNTKPRRLILDCLKKHSGCHMTAEEISEKLSLSGEKPGLSTIYRTLDILSQSGGIKKFVIENEKKAFYEYSSPEEEKTPVIHLKCCDCGKILHMKCSHLTGLSPHIKEEHGFSVDNSKTVLYGKCRECETKGEAKAKDL</sequence>
<evidence type="ECO:0000256" key="5">
    <source>
        <dbReference type="ARBA" id="ARBA00023125"/>
    </source>
</evidence>
<proteinExistence type="inferred from homology"/>
<evidence type="ECO:0000256" key="3">
    <source>
        <dbReference type="ARBA" id="ARBA00022833"/>
    </source>
</evidence>
<name>A0A9D9HML4_9SPIR</name>
<evidence type="ECO:0000313" key="9">
    <source>
        <dbReference type="Proteomes" id="UP000823638"/>
    </source>
</evidence>
<comment type="caution">
    <text evidence="8">The sequence shown here is derived from an EMBL/GenBank/DDBJ whole genome shotgun (WGS) entry which is preliminary data.</text>
</comment>
<dbReference type="GO" id="GO:0045892">
    <property type="term" value="P:negative regulation of DNA-templated transcription"/>
    <property type="evidence" value="ECO:0007669"/>
    <property type="project" value="TreeGrafter"/>
</dbReference>
<keyword evidence="5" id="KW-0238">DNA-binding</keyword>
<keyword evidence="3 7" id="KW-0862">Zinc</keyword>
<evidence type="ECO:0000256" key="2">
    <source>
        <dbReference type="ARBA" id="ARBA00022491"/>
    </source>
</evidence>
<dbReference type="GO" id="GO:0008270">
    <property type="term" value="F:zinc ion binding"/>
    <property type="evidence" value="ECO:0007669"/>
    <property type="project" value="TreeGrafter"/>
</dbReference>
<keyword evidence="4" id="KW-0805">Transcription regulation</keyword>
<dbReference type="PANTHER" id="PTHR33202">
    <property type="entry name" value="ZINC UPTAKE REGULATION PROTEIN"/>
    <property type="match status" value="1"/>
</dbReference>
<dbReference type="InterPro" id="IPR002481">
    <property type="entry name" value="FUR"/>
</dbReference>
<dbReference type="AlphaFoldDB" id="A0A9D9HML4"/>
<dbReference type="CDD" id="cd07153">
    <property type="entry name" value="Fur_like"/>
    <property type="match status" value="1"/>
</dbReference>
<dbReference type="InterPro" id="IPR043135">
    <property type="entry name" value="Fur_C"/>
</dbReference>
<dbReference type="InterPro" id="IPR036388">
    <property type="entry name" value="WH-like_DNA-bd_sf"/>
</dbReference>
<evidence type="ECO:0000256" key="1">
    <source>
        <dbReference type="ARBA" id="ARBA00007957"/>
    </source>
</evidence>
<dbReference type="Proteomes" id="UP000823638">
    <property type="component" value="Unassembled WGS sequence"/>
</dbReference>
<reference evidence="8" key="1">
    <citation type="submission" date="2020-10" db="EMBL/GenBank/DDBJ databases">
        <authorList>
            <person name="Gilroy R."/>
        </authorList>
    </citation>
    <scope>NUCLEOTIDE SEQUENCE</scope>
    <source>
        <strain evidence="8">10532</strain>
    </source>
</reference>